<name>A0A8S5STP5_9VIRU</name>
<organism evidence="1">
    <name type="scientific">Phage sp. ctcqm2</name>
    <dbReference type="NCBI Taxonomy" id="2828007"/>
    <lineage>
        <taxon>Viruses</taxon>
    </lineage>
</organism>
<proteinExistence type="predicted"/>
<evidence type="ECO:0000313" key="1">
    <source>
        <dbReference type="EMBL" id="DAF54171.1"/>
    </source>
</evidence>
<reference evidence="1" key="1">
    <citation type="journal article" date="2021" name="Proc. Natl. Acad. Sci. U.S.A.">
        <title>A Catalog of Tens of Thousands of Viruses from Human Metagenomes Reveals Hidden Associations with Chronic Diseases.</title>
        <authorList>
            <person name="Tisza M.J."/>
            <person name="Buck C.B."/>
        </authorList>
    </citation>
    <scope>NUCLEOTIDE SEQUENCE</scope>
    <source>
        <strain evidence="1">Ctcqm2</strain>
    </source>
</reference>
<accession>A0A8S5STP5</accession>
<protein>
    <submittedName>
        <fullName evidence="1">Ribosome, girodazole, girolline, antibiotic complex, 50S</fullName>
    </submittedName>
</protein>
<dbReference type="EMBL" id="BK032673">
    <property type="protein sequence ID" value="DAF54171.1"/>
    <property type="molecule type" value="Genomic_DNA"/>
</dbReference>
<sequence length="76" mass="8774">MKIIKHVNQDKFARAECPACGCVFEFNTCKKVERDYMTGRTIVRPADAYVRCPECNELFEITPNMLKREEGDIDGK</sequence>